<dbReference type="GO" id="GO:0051539">
    <property type="term" value="F:4 iron, 4 sulfur cluster binding"/>
    <property type="evidence" value="ECO:0007669"/>
    <property type="project" value="UniProtKB-KW"/>
</dbReference>
<sequence length="466" mass="53180">MKILLVLPFSNSYQIIPDLGLGYLGSVLQKKGYEVNIIDCVNENIDNQTLLSHIKTEKPDVIGFKLFTKDLPTVKEISRLIKGYNSNIRVIAGGPHPSCAPTQTLEEIEDLDYCFYSDAEMGLCDLVDLLQNGNVAANALKQIPNLVWRDENKQIVVNESTAVENLDSLPFPLWELIDPRNYPPAPQGFVFKSFPTAPMLASRGCPFECTFCCGWRMGGRKIRYRSIDNLISEIKYLHNRFSVNEIHFEDDNFTMRRDYVVEACKAIKNLDFKLHWALPQGVRLNTLDEALLRVMKDAGCYSFSLGIESGSQKILNDMKKRQTLAEIRKKVELIDKVGINTMGFFIIGYPTETIEDIKATISFAKSLPLNCASFNIFKPYPGTEIYDQLKKQNRVNSLDWSTFHYDKVSWDGGNVSRTDIKKLQKYATLSFYLRPIILCKFLSKIRTWGQIKFLAKRIFSVILKKG</sequence>
<dbReference type="SUPFAM" id="SSF52242">
    <property type="entry name" value="Cobalamin (vitamin B12)-binding domain"/>
    <property type="match status" value="1"/>
</dbReference>
<evidence type="ECO:0000259" key="8">
    <source>
        <dbReference type="PROSITE" id="PS51332"/>
    </source>
</evidence>
<dbReference type="GO" id="GO:0005829">
    <property type="term" value="C:cytosol"/>
    <property type="evidence" value="ECO:0007669"/>
    <property type="project" value="TreeGrafter"/>
</dbReference>
<comment type="cofactor">
    <cofactor evidence="1">
        <name>[4Fe-4S] cluster</name>
        <dbReference type="ChEBI" id="CHEBI:49883"/>
    </cofactor>
</comment>
<dbReference type="GO" id="GO:0003824">
    <property type="term" value="F:catalytic activity"/>
    <property type="evidence" value="ECO:0007669"/>
    <property type="project" value="InterPro"/>
</dbReference>
<dbReference type="InterPro" id="IPR036724">
    <property type="entry name" value="Cobalamin-bd_sf"/>
</dbReference>
<dbReference type="GO" id="GO:0031419">
    <property type="term" value="F:cobalamin binding"/>
    <property type="evidence" value="ECO:0007669"/>
    <property type="project" value="InterPro"/>
</dbReference>
<evidence type="ECO:0000256" key="6">
    <source>
        <dbReference type="ARBA" id="ARBA00023004"/>
    </source>
</evidence>
<feature type="domain" description="Radical SAM core" evidence="9">
    <location>
        <begin position="191"/>
        <end position="430"/>
    </location>
</feature>
<dbReference type="InterPro" id="IPR006638">
    <property type="entry name" value="Elp3/MiaA/NifB-like_rSAM"/>
</dbReference>
<dbReference type="AlphaFoldDB" id="A0A1G1KTP2"/>
<feature type="domain" description="B12-binding" evidence="8">
    <location>
        <begin position="1"/>
        <end position="137"/>
    </location>
</feature>
<dbReference type="CDD" id="cd02068">
    <property type="entry name" value="radical_SAM_B12_BD"/>
    <property type="match status" value="1"/>
</dbReference>
<keyword evidence="6" id="KW-0408">Iron</keyword>
<dbReference type="SFLD" id="SFLDS00029">
    <property type="entry name" value="Radical_SAM"/>
    <property type="match status" value="1"/>
</dbReference>
<dbReference type="Gene3D" id="3.40.50.280">
    <property type="entry name" value="Cobalamin-binding domain"/>
    <property type="match status" value="1"/>
</dbReference>
<dbReference type="CDD" id="cd01335">
    <property type="entry name" value="Radical_SAM"/>
    <property type="match status" value="1"/>
</dbReference>
<dbReference type="InterPro" id="IPR051198">
    <property type="entry name" value="BchE-like"/>
</dbReference>
<keyword evidence="4" id="KW-0949">S-adenosyl-L-methionine</keyword>
<proteinExistence type="predicted"/>
<gene>
    <name evidence="10" type="ORF">A3G33_03240</name>
</gene>
<dbReference type="SUPFAM" id="SSF102114">
    <property type="entry name" value="Radical SAM enzymes"/>
    <property type="match status" value="1"/>
</dbReference>
<keyword evidence="2" id="KW-0489">Methyltransferase</keyword>
<dbReference type="InterPro" id="IPR006158">
    <property type="entry name" value="Cobalamin-bd"/>
</dbReference>
<evidence type="ECO:0000313" key="10">
    <source>
        <dbReference type="EMBL" id="OGW96334.1"/>
    </source>
</evidence>
<dbReference type="GO" id="GO:0046872">
    <property type="term" value="F:metal ion binding"/>
    <property type="evidence" value="ECO:0007669"/>
    <property type="project" value="UniProtKB-KW"/>
</dbReference>
<comment type="caution">
    <text evidence="10">The sequence shown here is derived from an EMBL/GenBank/DDBJ whole genome shotgun (WGS) entry which is preliminary data.</text>
</comment>
<dbReference type="PROSITE" id="PS51332">
    <property type="entry name" value="B12_BINDING"/>
    <property type="match status" value="1"/>
</dbReference>
<keyword evidence="5" id="KW-0479">Metal-binding</keyword>
<keyword evidence="3" id="KW-0808">Transferase</keyword>
<dbReference type="Gene3D" id="3.80.30.20">
    <property type="entry name" value="tm_1862 like domain"/>
    <property type="match status" value="1"/>
</dbReference>
<evidence type="ECO:0000259" key="9">
    <source>
        <dbReference type="PROSITE" id="PS51918"/>
    </source>
</evidence>
<dbReference type="PANTHER" id="PTHR43409:SF7">
    <property type="entry name" value="BLL1977 PROTEIN"/>
    <property type="match status" value="1"/>
</dbReference>
<dbReference type="Proteomes" id="UP000178187">
    <property type="component" value="Unassembled WGS sequence"/>
</dbReference>
<dbReference type="PANTHER" id="PTHR43409">
    <property type="entry name" value="ANAEROBIC MAGNESIUM-PROTOPORPHYRIN IX MONOMETHYL ESTER CYCLASE-RELATED"/>
    <property type="match status" value="1"/>
</dbReference>
<dbReference type="PROSITE" id="PS51918">
    <property type="entry name" value="RADICAL_SAM"/>
    <property type="match status" value="1"/>
</dbReference>
<dbReference type="SFLD" id="SFLDG01082">
    <property type="entry name" value="B12-binding_domain_containing"/>
    <property type="match status" value="1"/>
</dbReference>
<name>A0A1G1KTP2_9BACT</name>
<dbReference type="Pfam" id="PF04055">
    <property type="entry name" value="Radical_SAM"/>
    <property type="match status" value="1"/>
</dbReference>
<dbReference type="Pfam" id="PF02310">
    <property type="entry name" value="B12-binding"/>
    <property type="match status" value="1"/>
</dbReference>
<organism evidence="10 11">
    <name type="scientific">Candidatus Danuiimicrobium aquiferis</name>
    <dbReference type="NCBI Taxonomy" id="1801832"/>
    <lineage>
        <taxon>Bacteria</taxon>
        <taxon>Pseudomonadati</taxon>
        <taxon>Candidatus Omnitrophota</taxon>
        <taxon>Candidatus Danuiimicrobium</taxon>
    </lineage>
</organism>
<evidence type="ECO:0000256" key="3">
    <source>
        <dbReference type="ARBA" id="ARBA00022679"/>
    </source>
</evidence>
<evidence type="ECO:0000256" key="5">
    <source>
        <dbReference type="ARBA" id="ARBA00022723"/>
    </source>
</evidence>
<evidence type="ECO:0000256" key="4">
    <source>
        <dbReference type="ARBA" id="ARBA00022691"/>
    </source>
</evidence>
<evidence type="ECO:0000256" key="1">
    <source>
        <dbReference type="ARBA" id="ARBA00001966"/>
    </source>
</evidence>
<dbReference type="EMBL" id="MHFR01000051">
    <property type="protein sequence ID" value="OGW96334.1"/>
    <property type="molecule type" value="Genomic_DNA"/>
</dbReference>
<dbReference type="SFLD" id="SFLDG01123">
    <property type="entry name" value="methyltransferase_(Class_B)"/>
    <property type="match status" value="1"/>
</dbReference>
<accession>A0A1G1KTP2</accession>
<keyword evidence="7" id="KW-0411">Iron-sulfur</keyword>
<reference evidence="10 11" key="1">
    <citation type="journal article" date="2016" name="Nat. Commun.">
        <title>Thousands of microbial genomes shed light on interconnected biogeochemical processes in an aquifer system.</title>
        <authorList>
            <person name="Anantharaman K."/>
            <person name="Brown C.T."/>
            <person name="Hug L.A."/>
            <person name="Sharon I."/>
            <person name="Castelle C.J."/>
            <person name="Probst A.J."/>
            <person name="Thomas B.C."/>
            <person name="Singh A."/>
            <person name="Wilkins M.J."/>
            <person name="Karaoz U."/>
            <person name="Brodie E.L."/>
            <person name="Williams K.H."/>
            <person name="Hubbard S.S."/>
            <person name="Banfield J.F."/>
        </authorList>
    </citation>
    <scope>NUCLEOTIDE SEQUENCE [LARGE SCALE GENOMIC DNA]</scope>
</reference>
<dbReference type="InterPro" id="IPR034466">
    <property type="entry name" value="Methyltransferase_Class_B"/>
</dbReference>
<evidence type="ECO:0000256" key="2">
    <source>
        <dbReference type="ARBA" id="ARBA00022603"/>
    </source>
</evidence>
<evidence type="ECO:0000256" key="7">
    <source>
        <dbReference type="ARBA" id="ARBA00023014"/>
    </source>
</evidence>
<protein>
    <submittedName>
        <fullName evidence="10">Uncharacterized protein</fullName>
    </submittedName>
</protein>
<dbReference type="InterPro" id="IPR058240">
    <property type="entry name" value="rSAM_sf"/>
</dbReference>
<evidence type="ECO:0000313" key="11">
    <source>
        <dbReference type="Proteomes" id="UP000178187"/>
    </source>
</evidence>
<dbReference type="InterPro" id="IPR007197">
    <property type="entry name" value="rSAM"/>
</dbReference>
<dbReference type="SMART" id="SM00729">
    <property type="entry name" value="Elp3"/>
    <property type="match status" value="1"/>
</dbReference>
<dbReference type="InterPro" id="IPR023404">
    <property type="entry name" value="rSAM_horseshoe"/>
</dbReference>